<dbReference type="SUPFAM" id="SSF82714">
    <property type="entry name" value="Multidrug efflux transporter AcrB TolC docking domain, DN and DC subdomains"/>
    <property type="match status" value="2"/>
</dbReference>
<feature type="transmembrane region" description="Helical" evidence="8">
    <location>
        <begin position="928"/>
        <end position="948"/>
    </location>
</feature>
<evidence type="ECO:0000256" key="3">
    <source>
        <dbReference type="ARBA" id="ARBA00022448"/>
    </source>
</evidence>
<evidence type="ECO:0000256" key="8">
    <source>
        <dbReference type="SAM" id="Phobius"/>
    </source>
</evidence>
<name>A0ABQ4T2A9_METOR</name>
<dbReference type="Gene3D" id="3.30.70.1320">
    <property type="entry name" value="Multidrug efflux transporter AcrB pore domain like"/>
    <property type="match status" value="1"/>
</dbReference>
<dbReference type="Gene3D" id="3.30.2090.10">
    <property type="entry name" value="Multidrug efflux transporter AcrB TolC docking domain, DN and DC subdomains"/>
    <property type="match status" value="2"/>
</dbReference>
<dbReference type="InterPro" id="IPR001036">
    <property type="entry name" value="Acrflvin-R"/>
</dbReference>
<protein>
    <submittedName>
        <fullName evidence="9">Nickel and cobalt resistance protein CnrA</fullName>
    </submittedName>
</protein>
<accession>A0ABQ4T2A9</accession>
<feature type="transmembrane region" description="Helical" evidence="8">
    <location>
        <begin position="373"/>
        <end position="406"/>
    </location>
</feature>
<feature type="transmembrane region" description="Helical" evidence="8">
    <location>
        <begin position="1003"/>
        <end position="1020"/>
    </location>
</feature>
<keyword evidence="4" id="KW-1003">Cell membrane</keyword>
<feature type="transmembrane region" description="Helical" evidence="8">
    <location>
        <begin position="560"/>
        <end position="578"/>
    </location>
</feature>
<evidence type="ECO:0000256" key="4">
    <source>
        <dbReference type="ARBA" id="ARBA00022475"/>
    </source>
</evidence>
<feature type="transmembrane region" description="Helical" evidence="8">
    <location>
        <begin position="476"/>
        <end position="495"/>
    </location>
</feature>
<dbReference type="InterPro" id="IPR027463">
    <property type="entry name" value="AcrB_DN_DC_subdom"/>
</dbReference>
<dbReference type="PRINTS" id="PR00702">
    <property type="entry name" value="ACRIFLAVINRP"/>
</dbReference>
<dbReference type="Pfam" id="PF00873">
    <property type="entry name" value="ACR_tran"/>
    <property type="match status" value="1"/>
</dbReference>
<keyword evidence="7 8" id="KW-0472">Membrane</keyword>
<evidence type="ECO:0000256" key="2">
    <source>
        <dbReference type="ARBA" id="ARBA00010942"/>
    </source>
</evidence>
<dbReference type="NCBIfam" id="TIGR00914">
    <property type="entry name" value="2A0601"/>
    <property type="match status" value="1"/>
</dbReference>
<feature type="transmembrane region" description="Helical" evidence="8">
    <location>
        <begin position="507"/>
        <end position="530"/>
    </location>
</feature>
<evidence type="ECO:0000256" key="5">
    <source>
        <dbReference type="ARBA" id="ARBA00022692"/>
    </source>
</evidence>
<evidence type="ECO:0000313" key="9">
    <source>
        <dbReference type="EMBL" id="GJE25663.1"/>
    </source>
</evidence>
<keyword evidence="10" id="KW-1185">Reference proteome</keyword>
<dbReference type="SUPFAM" id="SSF82866">
    <property type="entry name" value="Multidrug efflux transporter AcrB transmembrane domain"/>
    <property type="match status" value="2"/>
</dbReference>
<dbReference type="PANTHER" id="PTHR32063:SF24">
    <property type="entry name" value="CATION EFFLUX SYSTEM (ACRB_ACRD_ACRF FAMILY)"/>
    <property type="match status" value="1"/>
</dbReference>
<evidence type="ECO:0000256" key="6">
    <source>
        <dbReference type="ARBA" id="ARBA00022989"/>
    </source>
</evidence>
<dbReference type="EMBL" id="BPQV01000001">
    <property type="protein sequence ID" value="GJE25663.1"/>
    <property type="molecule type" value="Genomic_DNA"/>
</dbReference>
<evidence type="ECO:0000256" key="1">
    <source>
        <dbReference type="ARBA" id="ARBA00004651"/>
    </source>
</evidence>
<comment type="similarity">
    <text evidence="2">Belongs to the resistance-nodulation-cell division (RND) (TC 2.A.6) family.</text>
</comment>
<evidence type="ECO:0000256" key="7">
    <source>
        <dbReference type="ARBA" id="ARBA00023136"/>
    </source>
</evidence>
<proteinExistence type="inferred from homology"/>
<reference evidence="9" key="2">
    <citation type="submission" date="2021-08" db="EMBL/GenBank/DDBJ databases">
        <authorList>
            <person name="Tani A."/>
            <person name="Ola A."/>
            <person name="Ogura Y."/>
            <person name="Katsura K."/>
            <person name="Hayashi T."/>
        </authorList>
    </citation>
    <scope>NUCLEOTIDE SEQUENCE</scope>
    <source>
        <strain evidence="9">NBRC 15689</strain>
    </source>
</reference>
<dbReference type="SUPFAM" id="SSF82693">
    <property type="entry name" value="Multidrug efflux transporter AcrB pore domain, PN1, PN2, PC1 and PC2 subdomains"/>
    <property type="match status" value="3"/>
</dbReference>
<keyword evidence="5 8" id="KW-0812">Transmembrane</keyword>
<organism evidence="9 10">
    <name type="scientific">Methylobacterium organophilum</name>
    <dbReference type="NCBI Taxonomy" id="410"/>
    <lineage>
        <taxon>Bacteria</taxon>
        <taxon>Pseudomonadati</taxon>
        <taxon>Pseudomonadota</taxon>
        <taxon>Alphaproteobacteria</taxon>
        <taxon>Hyphomicrobiales</taxon>
        <taxon>Methylobacteriaceae</taxon>
        <taxon>Methylobacterium</taxon>
    </lineage>
</organism>
<dbReference type="RefSeq" id="WP_238309588.1">
    <property type="nucleotide sequence ID" value="NZ_BPQV01000001.1"/>
</dbReference>
<comment type="subcellular location">
    <subcellularLocation>
        <location evidence="1">Cell membrane</location>
        <topology evidence="1">Multi-pass membrane protein</topology>
    </subcellularLocation>
</comment>
<feature type="transmembrane region" description="Helical" evidence="8">
    <location>
        <begin position="903"/>
        <end position="922"/>
    </location>
</feature>
<comment type="caution">
    <text evidence="9">The sequence shown here is derived from an EMBL/GenBank/DDBJ whole genome shotgun (WGS) entry which is preliminary data.</text>
</comment>
<dbReference type="Gene3D" id="3.30.70.1440">
    <property type="entry name" value="Multidrug efflux transporter AcrB pore domain"/>
    <property type="match status" value="1"/>
</dbReference>
<dbReference type="Gene3D" id="1.20.1640.10">
    <property type="entry name" value="Multidrug efflux transporter AcrB transmembrane domain"/>
    <property type="match status" value="2"/>
</dbReference>
<feature type="transmembrane region" description="Helical" evidence="8">
    <location>
        <begin position="960"/>
        <end position="983"/>
    </location>
</feature>
<sequence length="1081" mass="115852">MIGRILDVSVHQRWLVLLLSLLAAAFGGYAVTKLPIDAVPDITNNQVQINTVAPSLSPVDIEKQVTYPVETALAGIKGLEYTRSLSRNGFSQVTAVFAEKLDIYFARQQVAERLAQVKQDLPPGAEPSMGPISTGLGEIYMWSIHYAKPAERRVSSEGQPGWQANGSYLTPEGQRLRTALEQTAYLRTVQDWIIRPQIRTVPGVAGVDGIGGFEKQYHVQPDPNKLASLDLSFSDVARALEANNANQGARYLEDNGEGYVVRAAGRLESMAAIADVVVATRGGVPVRIRDIAEVRIGRDLRTGSGSEDGQEVVIGTALMLIGENSRIVAAAVDARMEQIRKSLPPGIEVQTVLDRTRLVEATIRTVVKNLSEGAALVIVILFLLLGNVRAALITALVIPVAMLMTLTGMVEARISANLMSLGALDFGLIVDGAVIITENALRHLAEKQQEYGRRLATEERLATVRASAEEMIKPSLYGQAIIILVYVPLLTFTGVEGKMFQPMALTVIIALAAAFVLSLTFVPALIAIAITGRVTETDNPIVRGLKAAYRPVLEAALRRPFAFIGGALFLLLGADLLFTRLGTEFIPQLDEKSIALNATRIPSTSLTQSQAMQLKVEKVVSTFPQVAYVFSKTGTAEVATDPMPPNSSDTFVILKPQSEWPDPRLSKAKLQEQIEAAVERLAGNTYEFSQPIQLRFNELLAGTRGDLAVKVFGEEFAPMLKTANRIAALLKGLPGAEDVKVEQIAGLPFLEIGIGRAEAARYGLSIGAVQEVIGAAIGGRNAGVVFEGDRRFPIVVRLTDEVREDREALENIPVPLPPGPNGHAASVLLKQVASFSVTEGPNQISRENGKRRVVVTANVRGRDIGSLVAEAQAKVANEIALPPGSYVTWGGQFENLASAKQRLMIVVPVCFFLIFLLLISALGSARDALLVFSAVPLALTGGILALWLRGMPVSVPAAVGFIALSGVAVLNGLVMLTFIKQLIAEGRLKREAIVEGAMTRLRPVAMTALVASLGFVPMALATETGAEIQRPLATVVIGGLISATLLTLVVLPALYVRFGRAETVPTEGSAERMPSSLEPAE</sequence>
<reference evidence="9" key="1">
    <citation type="journal article" date="2021" name="Front. Microbiol.">
        <title>Comprehensive Comparative Genomics and Phenotyping of Methylobacterium Species.</title>
        <authorList>
            <person name="Alessa O."/>
            <person name="Ogura Y."/>
            <person name="Fujitani Y."/>
            <person name="Takami H."/>
            <person name="Hayashi T."/>
            <person name="Sahin N."/>
            <person name="Tani A."/>
        </authorList>
    </citation>
    <scope>NUCLEOTIDE SEQUENCE</scope>
    <source>
        <strain evidence="9">NBRC 15689</strain>
    </source>
</reference>
<dbReference type="Proteomes" id="UP001055156">
    <property type="component" value="Unassembled WGS sequence"/>
</dbReference>
<dbReference type="Gene3D" id="3.30.70.1430">
    <property type="entry name" value="Multidrug efflux transporter AcrB pore domain"/>
    <property type="match status" value="2"/>
</dbReference>
<gene>
    <name evidence="9" type="primary">cnrA_1</name>
    <name evidence="9" type="ORF">LKMONMHP_0501</name>
</gene>
<dbReference type="InterPro" id="IPR004763">
    <property type="entry name" value="CusA-like"/>
</dbReference>
<keyword evidence="3" id="KW-0813">Transport</keyword>
<dbReference type="PANTHER" id="PTHR32063">
    <property type="match status" value="1"/>
</dbReference>
<feature type="transmembrane region" description="Helical" evidence="8">
    <location>
        <begin position="1032"/>
        <end position="1055"/>
    </location>
</feature>
<evidence type="ECO:0000313" key="10">
    <source>
        <dbReference type="Proteomes" id="UP001055156"/>
    </source>
</evidence>
<keyword evidence="6 8" id="KW-1133">Transmembrane helix</keyword>